<dbReference type="PANTHER" id="PTHR10961:SF7">
    <property type="entry name" value="FAD DEPENDENT OXIDOREDUCTASE DOMAIN-CONTAINING PROTEIN"/>
    <property type="match status" value="1"/>
</dbReference>
<comment type="cofactor">
    <cofactor evidence="1">
        <name>FAD</name>
        <dbReference type="ChEBI" id="CHEBI:57692"/>
    </cofactor>
</comment>
<dbReference type="SUPFAM" id="SSF51905">
    <property type="entry name" value="FAD/NAD(P)-binding domain"/>
    <property type="match status" value="1"/>
</dbReference>
<dbReference type="InterPro" id="IPR036188">
    <property type="entry name" value="FAD/NAD-bd_sf"/>
</dbReference>
<evidence type="ECO:0000256" key="1">
    <source>
        <dbReference type="ARBA" id="ARBA00001974"/>
    </source>
</evidence>
<dbReference type="EMBL" id="CP099968">
    <property type="protein sequence ID" value="UWL61885.1"/>
    <property type="molecule type" value="Genomic_DNA"/>
</dbReference>
<protein>
    <submittedName>
        <fullName evidence="6">N-methyl-L-tryptophan oxidase</fullName>
        <ecNumber evidence="6">1.5.3.2</ecNumber>
    </submittedName>
</protein>
<keyword evidence="3" id="KW-0274">FAD</keyword>
<dbReference type="Gene3D" id="3.50.50.60">
    <property type="entry name" value="FAD/NAD(P)-binding domain"/>
    <property type="match status" value="1"/>
</dbReference>
<proteinExistence type="predicted"/>
<evidence type="ECO:0000313" key="7">
    <source>
        <dbReference type="Proteomes" id="UP001058739"/>
    </source>
</evidence>
<dbReference type="SUPFAM" id="SSF54373">
    <property type="entry name" value="FAD-linked reductases, C-terminal domain"/>
    <property type="match status" value="1"/>
</dbReference>
<dbReference type="PANTHER" id="PTHR10961">
    <property type="entry name" value="PEROXISOMAL SARCOSINE OXIDASE"/>
    <property type="match status" value="1"/>
</dbReference>
<evidence type="ECO:0000259" key="5">
    <source>
        <dbReference type="Pfam" id="PF01266"/>
    </source>
</evidence>
<keyword evidence="4 6" id="KW-0560">Oxidoreductase</keyword>
<sequence length="388" mass="43358">MNYDADVGVVGLGAMGTMAAWRLARRGVSVLGWDRLAPGHDQSACGGESRIFRTAYKEGPAYVPLLIKSQALWRELETETNTGLLNLIGALSIASEDSDYMQNIIASCRDFEIDHELLSARQVKERYPVHDLEAGEMAVLDNWAGYIQPARATMTAARRAEALGARLHRYTPIRDIQFGADGATVYSDTQEWHVRKLVLTLGPWTRHLLPATAENHKLVRIVLAWYRTENEALFRPDLFPVLLRLTRDLDICAWPIIDGDTMKIARNGSHGIFEDASKLDRNVDPSWMVRWRRMIKQYLPGVIPDPVRIGAYMDSWTESGNAVVDTHPDCDNLVTLYGFSGHGFKLSPIFGELAARLALEEKPEFEMSIFKSPKLGPFGAIPCHGIAP</sequence>
<name>A0ABY5UEV5_9HYPH</name>
<dbReference type="Proteomes" id="UP001058739">
    <property type="component" value="Chromosome 02"/>
</dbReference>
<evidence type="ECO:0000313" key="6">
    <source>
        <dbReference type="EMBL" id="UWL61885.1"/>
    </source>
</evidence>
<dbReference type="GO" id="GO:0050131">
    <property type="term" value="F:N-methyl-L-amino-acid oxidase activity"/>
    <property type="evidence" value="ECO:0007669"/>
    <property type="project" value="UniProtKB-EC"/>
</dbReference>
<dbReference type="PROSITE" id="PS00895">
    <property type="entry name" value="3_HYDROXYISOBUT_DH"/>
    <property type="match status" value="1"/>
</dbReference>
<dbReference type="EC" id="1.5.3.2" evidence="6"/>
<dbReference type="InterPro" id="IPR045170">
    <property type="entry name" value="MTOX"/>
</dbReference>
<keyword evidence="2" id="KW-0285">Flavoprotein</keyword>
<feature type="domain" description="FAD dependent oxidoreductase" evidence="5">
    <location>
        <begin position="6"/>
        <end position="357"/>
    </location>
</feature>
<dbReference type="Pfam" id="PF01266">
    <property type="entry name" value="DAO"/>
    <property type="match status" value="1"/>
</dbReference>
<accession>A0ABY5UEV5</accession>
<evidence type="ECO:0000256" key="3">
    <source>
        <dbReference type="ARBA" id="ARBA00022827"/>
    </source>
</evidence>
<dbReference type="NCBIfam" id="NF008425">
    <property type="entry name" value="PRK11259.1"/>
    <property type="match status" value="1"/>
</dbReference>
<evidence type="ECO:0000256" key="2">
    <source>
        <dbReference type="ARBA" id="ARBA00022630"/>
    </source>
</evidence>
<dbReference type="InterPro" id="IPR002204">
    <property type="entry name" value="3-OH-isobutyrate_DH-rel_CS"/>
</dbReference>
<evidence type="ECO:0000256" key="4">
    <source>
        <dbReference type="ARBA" id="ARBA00023002"/>
    </source>
</evidence>
<gene>
    <name evidence="6" type="primary">solA</name>
    <name evidence="6" type="ORF">NIK97_18600</name>
</gene>
<dbReference type="RefSeq" id="WP_167836749.1">
    <property type="nucleotide sequence ID" value="NZ_CP099968.1"/>
</dbReference>
<organism evidence="6 7">
    <name type="scientific">Brucella pseudintermedia</name>
    <dbReference type="NCBI Taxonomy" id="370111"/>
    <lineage>
        <taxon>Bacteria</taxon>
        <taxon>Pseudomonadati</taxon>
        <taxon>Pseudomonadota</taxon>
        <taxon>Alphaproteobacteria</taxon>
        <taxon>Hyphomicrobiales</taxon>
        <taxon>Brucellaceae</taxon>
        <taxon>Brucella/Ochrobactrum group</taxon>
        <taxon>Brucella</taxon>
    </lineage>
</organism>
<dbReference type="Gene3D" id="3.30.9.10">
    <property type="entry name" value="D-Amino Acid Oxidase, subunit A, domain 2"/>
    <property type="match status" value="1"/>
</dbReference>
<dbReference type="InterPro" id="IPR006076">
    <property type="entry name" value="FAD-dep_OxRdtase"/>
</dbReference>
<reference evidence="6" key="1">
    <citation type="submission" date="2022-06" db="EMBL/GenBank/DDBJ databases">
        <title>Complete Genome Sequence of Deoxynivalenol-bioadsorption Ochrobactrum pseudintermedium ASAG-D25.</title>
        <authorList>
            <person name="Wang N."/>
        </authorList>
    </citation>
    <scope>NUCLEOTIDE SEQUENCE</scope>
    <source>
        <strain evidence="6">ASAG-D25</strain>
    </source>
</reference>
<keyword evidence="7" id="KW-1185">Reference proteome</keyword>